<organism evidence="3 4">
    <name type="scientific">Paraburkholderia acidicola</name>
    <dbReference type="NCBI Taxonomy" id="1912599"/>
    <lineage>
        <taxon>Bacteria</taxon>
        <taxon>Pseudomonadati</taxon>
        <taxon>Pseudomonadota</taxon>
        <taxon>Betaproteobacteria</taxon>
        <taxon>Burkholderiales</taxon>
        <taxon>Burkholderiaceae</taxon>
        <taxon>Paraburkholderia</taxon>
    </lineage>
</organism>
<reference evidence="3 4" key="1">
    <citation type="journal article" date="2024" name="Chem. Sci.">
        <title>Discovery of a lagriamide polyketide by integrated genome mining, isotopic labeling, and untargeted metabolomics.</title>
        <authorList>
            <person name="Fergusson C.H."/>
            <person name="Saulog J."/>
            <person name="Paulo B.S."/>
            <person name="Wilson D.M."/>
            <person name="Liu D.Y."/>
            <person name="Morehouse N.J."/>
            <person name="Waterworth S."/>
            <person name="Barkei J."/>
            <person name="Gray C.A."/>
            <person name="Kwan J.C."/>
            <person name="Eustaquio A.S."/>
            <person name="Linington R.G."/>
        </authorList>
    </citation>
    <scope>NUCLEOTIDE SEQUENCE [LARGE SCALE GENOMIC DNA]</scope>
    <source>
        <strain evidence="3 4">RL17-338-BIF-B</strain>
    </source>
</reference>
<dbReference type="InterPro" id="IPR010982">
    <property type="entry name" value="Lambda_DNA-bd_dom_sf"/>
</dbReference>
<dbReference type="PROSITE" id="PS50943">
    <property type="entry name" value="HTH_CROC1"/>
    <property type="match status" value="1"/>
</dbReference>
<evidence type="ECO:0000259" key="2">
    <source>
        <dbReference type="PROSITE" id="PS50943"/>
    </source>
</evidence>
<dbReference type="PANTHER" id="PTHR46797:SF1">
    <property type="entry name" value="METHYLPHOSPHONATE SYNTHASE"/>
    <property type="match status" value="1"/>
</dbReference>
<dbReference type="EMBL" id="JAOALG010000002">
    <property type="protein sequence ID" value="MEQ5842913.1"/>
    <property type="molecule type" value="Genomic_DNA"/>
</dbReference>
<dbReference type="InterPro" id="IPR001387">
    <property type="entry name" value="Cro/C1-type_HTH"/>
</dbReference>
<accession>A0ABV1LUF3</accession>
<dbReference type="InterPro" id="IPR050807">
    <property type="entry name" value="TransReg_Diox_bact_type"/>
</dbReference>
<evidence type="ECO:0000256" key="1">
    <source>
        <dbReference type="ARBA" id="ARBA00023125"/>
    </source>
</evidence>
<dbReference type="Gene3D" id="1.10.260.40">
    <property type="entry name" value="lambda repressor-like DNA-binding domains"/>
    <property type="match status" value="1"/>
</dbReference>
<feature type="domain" description="HTH cro/C1-type" evidence="2">
    <location>
        <begin position="21"/>
        <end position="75"/>
    </location>
</feature>
<proteinExistence type="predicted"/>
<dbReference type="Proteomes" id="UP001469089">
    <property type="component" value="Unassembled WGS sequence"/>
</dbReference>
<dbReference type="PANTHER" id="PTHR46797">
    <property type="entry name" value="HTH-TYPE TRANSCRIPTIONAL REGULATOR"/>
    <property type="match status" value="1"/>
</dbReference>
<keyword evidence="1" id="KW-0238">DNA-binding</keyword>
<sequence length="78" mass="8698">MASTAHKSPRPTARALIAENLRRLRAENDWLQFELADRSGVDRSFIAHVERQARNDSADTLDRLAIALQVPIGELFAG</sequence>
<dbReference type="RefSeq" id="WP_349544661.1">
    <property type="nucleotide sequence ID" value="NZ_JAOALG010000002.1"/>
</dbReference>
<dbReference type="Pfam" id="PF01381">
    <property type="entry name" value="HTH_3"/>
    <property type="match status" value="1"/>
</dbReference>
<dbReference type="SUPFAM" id="SSF47413">
    <property type="entry name" value="lambda repressor-like DNA-binding domains"/>
    <property type="match status" value="1"/>
</dbReference>
<gene>
    <name evidence="3" type="ORF">N0A02_25995</name>
</gene>
<dbReference type="SMART" id="SM00530">
    <property type="entry name" value="HTH_XRE"/>
    <property type="match status" value="1"/>
</dbReference>
<protein>
    <submittedName>
        <fullName evidence="3">Helix-turn-helix domain-containing protein</fullName>
    </submittedName>
</protein>
<dbReference type="CDD" id="cd00093">
    <property type="entry name" value="HTH_XRE"/>
    <property type="match status" value="1"/>
</dbReference>
<evidence type="ECO:0000313" key="4">
    <source>
        <dbReference type="Proteomes" id="UP001469089"/>
    </source>
</evidence>
<keyword evidence="4" id="KW-1185">Reference proteome</keyword>
<evidence type="ECO:0000313" key="3">
    <source>
        <dbReference type="EMBL" id="MEQ5842913.1"/>
    </source>
</evidence>
<name>A0ABV1LUF3_9BURK</name>
<comment type="caution">
    <text evidence="3">The sequence shown here is derived from an EMBL/GenBank/DDBJ whole genome shotgun (WGS) entry which is preliminary data.</text>
</comment>